<feature type="region of interest" description="Disordered" evidence="1">
    <location>
        <begin position="165"/>
        <end position="198"/>
    </location>
</feature>
<dbReference type="AlphaFoldDB" id="A0ABD3HUZ6"/>
<dbReference type="EMBL" id="JBJQOH010000002">
    <property type="protein sequence ID" value="KAL3695278.1"/>
    <property type="molecule type" value="Genomic_DNA"/>
</dbReference>
<dbReference type="Proteomes" id="UP001633002">
    <property type="component" value="Unassembled WGS sequence"/>
</dbReference>
<organism evidence="3 4">
    <name type="scientific">Riccia sorocarpa</name>
    <dbReference type="NCBI Taxonomy" id="122646"/>
    <lineage>
        <taxon>Eukaryota</taxon>
        <taxon>Viridiplantae</taxon>
        <taxon>Streptophyta</taxon>
        <taxon>Embryophyta</taxon>
        <taxon>Marchantiophyta</taxon>
        <taxon>Marchantiopsida</taxon>
        <taxon>Marchantiidae</taxon>
        <taxon>Marchantiales</taxon>
        <taxon>Ricciaceae</taxon>
        <taxon>Riccia</taxon>
    </lineage>
</organism>
<evidence type="ECO:0000313" key="3">
    <source>
        <dbReference type="EMBL" id="KAL3695278.1"/>
    </source>
</evidence>
<evidence type="ECO:0000313" key="4">
    <source>
        <dbReference type="Proteomes" id="UP001633002"/>
    </source>
</evidence>
<keyword evidence="4" id="KW-1185">Reference proteome</keyword>
<sequence>MNLTEKLRQETVGLASLSPKNTPDHDKISHGVFDDIFQVLSRQYTLTLPFKYPTISDSQDPNSAPIIHVRHRFRFPMARATFLPAATTTAWRTMRLDSLDRSVMRQANGPEGAQQQSRGGPFKAIEIGLLIGGSFFLIILFLSVWEKWEKVKAYFTREKVKTGPVPQGFNFEDLLESRPDPGASADRIQARDQDQDHE</sequence>
<evidence type="ECO:0000256" key="2">
    <source>
        <dbReference type="SAM" id="Phobius"/>
    </source>
</evidence>
<evidence type="ECO:0000256" key="1">
    <source>
        <dbReference type="SAM" id="MobiDB-lite"/>
    </source>
</evidence>
<comment type="caution">
    <text evidence="3">The sequence shown here is derived from an EMBL/GenBank/DDBJ whole genome shotgun (WGS) entry which is preliminary data.</text>
</comment>
<proteinExistence type="predicted"/>
<feature type="compositionally biased region" description="Basic and acidic residues" evidence="1">
    <location>
        <begin position="188"/>
        <end position="198"/>
    </location>
</feature>
<protein>
    <submittedName>
        <fullName evidence="3">Uncharacterized protein</fullName>
    </submittedName>
</protein>
<accession>A0ABD3HUZ6</accession>
<gene>
    <name evidence="3" type="ORF">R1sor_009354</name>
</gene>
<feature type="transmembrane region" description="Helical" evidence="2">
    <location>
        <begin position="124"/>
        <end position="145"/>
    </location>
</feature>
<name>A0ABD3HUZ6_9MARC</name>
<reference evidence="3 4" key="1">
    <citation type="submission" date="2024-09" db="EMBL/GenBank/DDBJ databases">
        <title>Chromosome-scale assembly of Riccia sorocarpa.</title>
        <authorList>
            <person name="Paukszto L."/>
        </authorList>
    </citation>
    <scope>NUCLEOTIDE SEQUENCE [LARGE SCALE GENOMIC DNA]</scope>
    <source>
        <strain evidence="3">LP-2024</strain>
        <tissue evidence="3">Aerial parts of the thallus</tissue>
    </source>
</reference>
<keyword evidence="2" id="KW-0812">Transmembrane</keyword>
<keyword evidence="2" id="KW-1133">Transmembrane helix</keyword>
<keyword evidence="2" id="KW-0472">Membrane</keyword>